<protein>
    <submittedName>
        <fullName evidence="1">Uncharacterized protein</fullName>
    </submittedName>
</protein>
<dbReference type="Proteomes" id="UP001056120">
    <property type="component" value="Linkage Group LG22"/>
</dbReference>
<evidence type="ECO:0000313" key="2">
    <source>
        <dbReference type="Proteomes" id="UP001056120"/>
    </source>
</evidence>
<keyword evidence="2" id="KW-1185">Reference proteome</keyword>
<proteinExistence type="predicted"/>
<comment type="caution">
    <text evidence="1">The sequence shown here is derived from an EMBL/GenBank/DDBJ whole genome shotgun (WGS) entry which is preliminary data.</text>
</comment>
<dbReference type="EMBL" id="CM042039">
    <property type="protein sequence ID" value="KAI3725172.1"/>
    <property type="molecule type" value="Genomic_DNA"/>
</dbReference>
<sequence length="87" mass="9686">MRIATKLFKSDQILGEGGFGIVYKGVIDENVRIGYSKIHVAIKELDPEGIQGDREWLIALDAAKGLALLHDAERPLSIEILKHQIFC</sequence>
<evidence type="ECO:0000313" key="1">
    <source>
        <dbReference type="EMBL" id="KAI3725172.1"/>
    </source>
</evidence>
<name>A0ACB9BT56_9ASTR</name>
<reference evidence="1 2" key="2">
    <citation type="journal article" date="2022" name="Mol. Ecol. Resour.">
        <title>The genomes of chicory, endive, great burdock and yacon provide insights into Asteraceae paleo-polyploidization history and plant inulin production.</title>
        <authorList>
            <person name="Fan W."/>
            <person name="Wang S."/>
            <person name="Wang H."/>
            <person name="Wang A."/>
            <person name="Jiang F."/>
            <person name="Liu H."/>
            <person name="Zhao H."/>
            <person name="Xu D."/>
            <person name="Zhang Y."/>
        </authorList>
    </citation>
    <scope>NUCLEOTIDE SEQUENCE [LARGE SCALE GENOMIC DNA]</scope>
    <source>
        <strain evidence="2">cv. Yunnan</strain>
        <tissue evidence="1">Leaves</tissue>
    </source>
</reference>
<gene>
    <name evidence="1" type="ORF">L1987_64950</name>
</gene>
<reference evidence="2" key="1">
    <citation type="journal article" date="2022" name="Mol. Ecol. Resour.">
        <title>The genomes of chicory, endive, great burdock and yacon provide insights into Asteraceae palaeo-polyploidization history and plant inulin production.</title>
        <authorList>
            <person name="Fan W."/>
            <person name="Wang S."/>
            <person name="Wang H."/>
            <person name="Wang A."/>
            <person name="Jiang F."/>
            <person name="Liu H."/>
            <person name="Zhao H."/>
            <person name="Xu D."/>
            <person name="Zhang Y."/>
        </authorList>
    </citation>
    <scope>NUCLEOTIDE SEQUENCE [LARGE SCALE GENOMIC DNA]</scope>
    <source>
        <strain evidence="2">cv. Yunnan</strain>
    </source>
</reference>
<accession>A0ACB9BT56</accession>
<organism evidence="1 2">
    <name type="scientific">Smallanthus sonchifolius</name>
    <dbReference type="NCBI Taxonomy" id="185202"/>
    <lineage>
        <taxon>Eukaryota</taxon>
        <taxon>Viridiplantae</taxon>
        <taxon>Streptophyta</taxon>
        <taxon>Embryophyta</taxon>
        <taxon>Tracheophyta</taxon>
        <taxon>Spermatophyta</taxon>
        <taxon>Magnoliopsida</taxon>
        <taxon>eudicotyledons</taxon>
        <taxon>Gunneridae</taxon>
        <taxon>Pentapetalae</taxon>
        <taxon>asterids</taxon>
        <taxon>campanulids</taxon>
        <taxon>Asterales</taxon>
        <taxon>Asteraceae</taxon>
        <taxon>Asteroideae</taxon>
        <taxon>Heliantheae alliance</taxon>
        <taxon>Millerieae</taxon>
        <taxon>Smallanthus</taxon>
    </lineage>
</organism>